<feature type="region of interest" description="Disordered" evidence="1">
    <location>
        <begin position="137"/>
        <end position="309"/>
    </location>
</feature>
<proteinExistence type="predicted"/>
<feature type="compositionally biased region" description="Basic residues" evidence="1">
    <location>
        <begin position="176"/>
        <end position="193"/>
    </location>
</feature>
<reference evidence="2 3" key="1">
    <citation type="submission" date="2015-07" db="EMBL/GenBank/DDBJ databases">
        <title>Comparative genomics of the Sigatoka disease complex on banana suggests a link between parallel evolutionary changes in Pseudocercospora fijiensis and Pseudocercospora eumusae and increased virulence on the banana host.</title>
        <authorList>
            <person name="Chang T.-C."/>
            <person name="Salvucci A."/>
            <person name="Crous P.W."/>
            <person name="Stergiopoulos I."/>
        </authorList>
    </citation>
    <scope>NUCLEOTIDE SEQUENCE [LARGE SCALE GENOMIC DNA]</scope>
    <source>
        <strain evidence="2 3">CBS 114824</strain>
    </source>
</reference>
<sequence length="309" mass="33618">MSYFYAGCDYPFMPPMGPTPYPGMTPPYGGGYPPLVGLGPIAGPSRHHGRSSSEIEYQRLQKATKRLASQLGGALGHLLYDLTLLDRQLGGQLSNLTESRSAKERMRVLPHLIKAAKLTEHAQKLFGEDLARYFDDDSSSSYGSSSDDSTTTAYSSDSDDGYRRLSKARSAEKLKKYAKKARCAGHSARKHKEHSGEKRGESFMRHSPLPGASDFGASHLASLPPLSPFPGPSNSHHHDWANVPHGFRHGKERKSKHGKTSKHASFHAAPESSTLAAPAPVSPSQSQKDLHLDAEEAVVDHDKAPETEV</sequence>
<feature type="compositionally biased region" description="Basic residues" evidence="1">
    <location>
        <begin position="246"/>
        <end position="265"/>
    </location>
</feature>
<evidence type="ECO:0000313" key="2">
    <source>
        <dbReference type="EMBL" id="KXS99029.1"/>
    </source>
</evidence>
<accession>A0A139H9D0</accession>
<dbReference type="EMBL" id="LFZN01000101">
    <property type="protein sequence ID" value="KXS99029.1"/>
    <property type="molecule type" value="Genomic_DNA"/>
</dbReference>
<protein>
    <submittedName>
        <fullName evidence="2">Uncharacterized protein</fullName>
    </submittedName>
</protein>
<gene>
    <name evidence="2" type="ORF">AC578_6148</name>
</gene>
<evidence type="ECO:0000256" key="1">
    <source>
        <dbReference type="SAM" id="MobiDB-lite"/>
    </source>
</evidence>
<feature type="compositionally biased region" description="Basic and acidic residues" evidence="1">
    <location>
        <begin position="288"/>
        <end position="309"/>
    </location>
</feature>
<feature type="compositionally biased region" description="Basic and acidic residues" evidence="1">
    <location>
        <begin position="194"/>
        <end position="204"/>
    </location>
</feature>
<keyword evidence="3" id="KW-1185">Reference proteome</keyword>
<feature type="compositionally biased region" description="Low complexity" evidence="1">
    <location>
        <begin position="139"/>
        <end position="156"/>
    </location>
</feature>
<organism evidence="2 3">
    <name type="scientific">Pseudocercospora eumusae</name>
    <dbReference type="NCBI Taxonomy" id="321146"/>
    <lineage>
        <taxon>Eukaryota</taxon>
        <taxon>Fungi</taxon>
        <taxon>Dikarya</taxon>
        <taxon>Ascomycota</taxon>
        <taxon>Pezizomycotina</taxon>
        <taxon>Dothideomycetes</taxon>
        <taxon>Dothideomycetidae</taxon>
        <taxon>Mycosphaerellales</taxon>
        <taxon>Mycosphaerellaceae</taxon>
        <taxon>Pseudocercospora</taxon>
    </lineage>
</organism>
<comment type="caution">
    <text evidence="2">The sequence shown here is derived from an EMBL/GenBank/DDBJ whole genome shotgun (WGS) entry which is preliminary data.</text>
</comment>
<dbReference type="AlphaFoldDB" id="A0A139H9D0"/>
<dbReference type="Proteomes" id="UP000070133">
    <property type="component" value="Unassembled WGS sequence"/>
</dbReference>
<evidence type="ECO:0000313" key="3">
    <source>
        <dbReference type="Proteomes" id="UP000070133"/>
    </source>
</evidence>
<name>A0A139H9D0_9PEZI</name>